<feature type="transmembrane region" description="Helical" evidence="2">
    <location>
        <begin position="152"/>
        <end position="171"/>
    </location>
</feature>
<sequence>MQGQLLNHLVSRGCRTASAAFAKHNQQQDAPSDLQQLQDKVSPWGLAAVVFTVFVFIGLVLSVQYTLGHVVASLTMIETPTAAITIETPAEHDEPDSPLSKGEAEKENLLDGEQPVIEVVRIQPITSSIITTLRHLTTQAGFRSRWRGLGGAIIYGMAFHFLSNLVFAVVPTMPGRFLGEIAATMILARHHMAWTHAMISTPSSKSYFSRILPRSTWKAVAFPAAACFIVTDLALFVAAGFTHIIFFQVDIPNVERGSGTDVAIWAIKIIAAISVGVCAVLFVAIPAHVTLTRIEASLLPEEEDTIVPFDRSFGGRVVPTVVGGTGAIGFLEAWKTFNWEARRRVVKLYIKTFFVTCAILFVGAHVVAAVAYAAVGPEVLRMGFVQMHAMRG</sequence>
<keyword evidence="4" id="KW-1185">Reference proteome</keyword>
<feature type="transmembrane region" description="Helical" evidence="2">
    <location>
        <begin position="44"/>
        <end position="67"/>
    </location>
</feature>
<keyword evidence="2" id="KW-0812">Transmembrane</keyword>
<evidence type="ECO:0000313" key="3">
    <source>
        <dbReference type="EMBL" id="KAJ9667609.1"/>
    </source>
</evidence>
<dbReference type="EMBL" id="JAPDRL010000011">
    <property type="protein sequence ID" value="KAJ9667609.1"/>
    <property type="molecule type" value="Genomic_DNA"/>
</dbReference>
<dbReference type="Proteomes" id="UP001172684">
    <property type="component" value="Unassembled WGS sequence"/>
</dbReference>
<keyword evidence="2" id="KW-1133">Transmembrane helix</keyword>
<gene>
    <name evidence="3" type="ORF">H2201_002144</name>
</gene>
<feature type="transmembrane region" description="Helical" evidence="2">
    <location>
        <begin position="352"/>
        <end position="375"/>
    </location>
</feature>
<keyword evidence="2" id="KW-0472">Membrane</keyword>
<organism evidence="3 4">
    <name type="scientific">Coniosporium apollinis</name>
    <dbReference type="NCBI Taxonomy" id="61459"/>
    <lineage>
        <taxon>Eukaryota</taxon>
        <taxon>Fungi</taxon>
        <taxon>Dikarya</taxon>
        <taxon>Ascomycota</taxon>
        <taxon>Pezizomycotina</taxon>
        <taxon>Dothideomycetes</taxon>
        <taxon>Dothideomycetes incertae sedis</taxon>
        <taxon>Coniosporium</taxon>
    </lineage>
</organism>
<feature type="transmembrane region" description="Helical" evidence="2">
    <location>
        <begin position="262"/>
        <end position="285"/>
    </location>
</feature>
<evidence type="ECO:0000256" key="2">
    <source>
        <dbReference type="SAM" id="Phobius"/>
    </source>
</evidence>
<protein>
    <recommendedName>
        <fullName evidence="5">Wax synthase domain-containing protein</fullName>
    </recommendedName>
</protein>
<feature type="transmembrane region" description="Helical" evidence="2">
    <location>
        <begin position="220"/>
        <end position="247"/>
    </location>
</feature>
<feature type="region of interest" description="Disordered" evidence="1">
    <location>
        <begin position="88"/>
        <end position="107"/>
    </location>
</feature>
<evidence type="ECO:0000313" key="4">
    <source>
        <dbReference type="Proteomes" id="UP001172684"/>
    </source>
</evidence>
<proteinExistence type="predicted"/>
<reference evidence="3" key="1">
    <citation type="submission" date="2022-10" db="EMBL/GenBank/DDBJ databases">
        <title>Culturing micro-colonial fungi from biological soil crusts in the Mojave desert and describing Neophaeococcomyces mojavensis, and introducing the new genera and species Taxawa tesnikishii.</title>
        <authorList>
            <person name="Kurbessoian T."/>
            <person name="Stajich J.E."/>
        </authorList>
    </citation>
    <scope>NUCLEOTIDE SEQUENCE</scope>
    <source>
        <strain evidence="3">TK_1</strain>
    </source>
</reference>
<evidence type="ECO:0008006" key="5">
    <source>
        <dbReference type="Google" id="ProtNLM"/>
    </source>
</evidence>
<evidence type="ECO:0000256" key="1">
    <source>
        <dbReference type="SAM" id="MobiDB-lite"/>
    </source>
</evidence>
<accession>A0ABQ9P236</accession>
<comment type="caution">
    <text evidence="3">The sequence shown here is derived from an EMBL/GenBank/DDBJ whole genome shotgun (WGS) entry which is preliminary data.</text>
</comment>
<name>A0ABQ9P236_9PEZI</name>